<dbReference type="InterPro" id="IPR049730">
    <property type="entry name" value="SNF2/RAD54-like_C"/>
</dbReference>
<reference evidence="7" key="1">
    <citation type="journal article" date="2019" name="Int. J. Syst. Evol. Microbiol.">
        <title>The Global Catalogue of Microorganisms (GCM) 10K type strain sequencing project: providing services to taxonomists for standard genome sequencing and annotation.</title>
        <authorList>
            <consortium name="The Broad Institute Genomics Platform"/>
            <consortium name="The Broad Institute Genome Sequencing Center for Infectious Disease"/>
            <person name="Wu L."/>
            <person name="Ma J."/>
        </authorList>
    </citation>
    <scope>NUCLEOTIDE SEQUENCE [LARGE SCALE GENOMIC DNA]</scope>
    <source>
        <strain evidence="7">JCM 16112</strain>
    </source>
</reference>
<dbReference type="Pfam" id="PF00176">
    <property type="entry name" value="SNF2-rel_dom"/>
    <property type="match status" value="1"/>
</dbReference>
<dbReference type="CDD" id="cd18793">
    <property type="entry name" value="SF2_C_SNF"/>
    <property type="match status" value="1"/>
</dbReference>
<dbReference type="PROSITE" id="PS51194">
    <property type="entry name" value="HELICASE_CTER"/>
    <property type="match status" value="1"/>
</dbReference>
<keyword evidence="7" id="KW-1185">Reference proteome</keyword>
<keyword evidence="2" id="KW-0862">Zinc</keyword>
<feature type="domain" description="Helicase ATP-binding" evidence="4">
    <location>
        <begin position="806"/>
        <end position="963"/>
    </location>
</feature>
<organism evidence="6 7">
    <name type="scientific">Algoriphagus jejuensis</name>
    <dbReference type="NCBI Taxonomy" id="419934"/>
    <lineage>
        <taxon>Bacteria</taxon>
        <taxon>Pseudomonadati</taxon>
        <taxon>Bacteroidota</taxon>
        <taxon>Cytophagia</taxon>
        <taxon>Cytophagales</taxon>
        <taxon>Cyclobacteriaceae</taxon>
        <taxon>Algoriphagus</taxon>
    </lineage>
</organism>
<evidence type="ECO:0000259" key="4">
    <source>
        <dbReference type="PROSITE" id="PS51192"/>
    </source>
</evidence>
<dbReference type="Gene3D" id="3.40.50.300">
    <property type="entry name" value="P-loop containing nucleotide triphosphate hydrolases"/>
    <property type="match status" value="1"/>
</dbReference>
<feature type="domain" description="SWIM-type" evidence="3">
    <location>
        <begin position="59"/>
        <end position="106"/>
    </location>
</feature>
<gene>
    <name evidence="6" type="ORF">GCM10009119_12090</name>
</gene>
<dbReference type="InterPro" id="IPR027417">
    <property type="entry name" value="P-loop_NTPase"/>
</dbReference>
<dbReference type="Pfam" id="PF00271">
    <property type="entry name" value="Helicase_C"/>
    <property type="match status" value="1"/>
</dbReference>
<dbReference type="Pfam" id="PF08455">
    <property type="entry name" value="SNF2_assoc"/>
    <property type="match status" value="1"/>
</dbReference>
<feature type="domain" description="Helicase C-terminal" evidence="5">
    <location>
        <begin position="1085"/>
        <end position="1238"/>
    </location>
</feature>
<evidence type="ECO:0000313" key="6">
    <source>
        <dbReference type="EMBL" id="GAA0878241.1"/>
    </source>
</evidence>
<proteinExistence type="predicted"/>
<evidence type="ECO:0000259" key="5">
    <source>
        <dbReference type="PROSITE" id="PS51194"/>
    </source>
</evidence>
<evidence type="ECO:0008006" key="8">
    <source>
        <dbReference type="Google" id="ProtNLM"/>
    </source>
</evidence>
<keyword evidence="2" id="KW-0863">Zinc-finger</keyword>
<evidence type="ECO:0000259" key="3">
    <source>
        <dbReference type="PROSITE" id="PS50966"/>
    </source>
</evidence>
<dbReference type="PROSITE" id="PS51192">
    <property type="entry name" value="HELICASE_ATP_BIND_1"/>
    <property type="match status" value="1"/>
</dbReference>
<dbReference type="InterPro" id="IPR007527">
    <property type="entry name" value="Znf_SWIM"/>
</dbReference>
<dbReference type="SUPFAM" id="SSF52540">
    <property type="entry name" value="P-loop containing nucleoside triphosphate hydrolases"/>
    <property type="match status" value="2"/>
</dbReference>
<sequence>MALTASETLMLEELFASFEDVILFRGEELFEKDHVRFLSVNGRHKVFSFTVHGSSGKSYHVAICLAKKQLGFGFDQNPSMETRCNCAYFDGNDSCKHIAAAACFLEANSDENLFALAKMNLNPAVPTKAISVKNQQIFPIEVVCREDELESLVTKLPQNSILLNQHRVQNIELLENGVQYELNLLGWPIELQLRFDPKEGRVKVTCSEKNSYNHGQSLAWLHQRWSNPDSVELKLVTAAQRLREKILKLEILGLMDVVSDPDKAFKLGFMNGEIRFFYSGELEGMKDMVALGNDFKDFSSKNIVGLGAGTVFENADSKEYGLYNAAFALAINDQGGLYNIFPFVAKGKKNDPAGFHVRFDLLEDPDDLRLAKNDEMNRLLLEVKQMRSYLERRKAESLHKAFLTFVAQVKDQYPVFRSYGSYYYDKFHKNDIKERLEFRYAELEFSLVRSKTIFELQAWLVMGEERVNIALIYKELSVSSIFGLWKDRIILLFENFGTVALLGYWKDRVPARFVESKFPEFATHVIKPLSAFAKITDETGRITEVDLGVPSDRELYITELSGLVIFEPKVKYTAEISANPLSADTLFEAESNSIFLRNSEVENKFVEFLQALHPSFDRGFNNRYFHLKQNQFTEGRWFLEAFEKLKAAGISVFGLNKLTLKRYSPFKPAISLSVSSNSDWFEITTQLKFGDYSIRLKDIKQAIQAGEQYVRLGDGSLGQIPDKWLRKFRRLIQSSETDGDTVKLSKIHFSLLSDFEEDIVSPAVEKELAEKKDRLQSFEEIRTVEVPKLVRAELRNYQKVGLNWMSFLQEFGWGGILADDMGLGKTLQVITLISQMAARGKVRVLIVAPTTLLFNWKNELEKFAPELDYFIHHGDRYDTVEELLAHSIVLTSYGLVINDLELLTQLEFDLIVADESQAIKNVSSLRYKSITKLRGKLKIAMTGTPIENGIAELFAHMNFVNPGFFRNFSSFKDNYLKELRNGNPEVLEDLRMKIQPFVLRRTKEEVLTELPDKIEEYLYCEMGAAQKKVYEAYRNEYREFLQGKFDEEGANQSKMYVLEGLTKLRQICDSPDLISKEEKGAKSAKIDLLMEHIVEKTGNHKVLIFSQFVKMLDLVKAELASRNIPFSYLDGKSSMKDRENSVNEFQEDSSIRVFLISLKAGGIGLNLTAADYVYILDPWWNPAVENQAIDRCYRMGQEKKVMAYRMICKDTVEEKIMELQKSKLKLAKEVISEGDGFLVGMNGDTMLKLFE</sequence>
<dbReference type="EMBL" id="BAAAFI010000004">
    <property type="protein sequence ID" value="GAA0878241.1"/>
    <property type="molecule type" value="Genomic_DNA"/>
</dbReference>
<dbReference type="PROSITE" id="PS50966">
    <property type="entry name" value="ZF_SWIM"/>
    <property type="match status" value="1"/>
</dbReference>
<dbReference type="SMART" id="SM00487">
    <property type="entry name" value="DEXDc"/>
    <property type="match status" value="1"/>
</dbReference>
<name>A0ABN1MYP5_9BACT</name>
<evidence type="ECO:0000313" key="7">
    <source>
        <dbReference type="Proteomes" id="UP001500469"/>
    </source>
</evidence>
<dbReference type="RefSeq" id="WP_343849509.1">
    <property type="nucleotide sequence ID" value="NZ_BAAAFI010000004.1"/>
</dbReference>
<dbReference type="InterPro" id="IPR038718">
    <property type="entry name" value="SNF2-like_sf"/>
</dbReference>
<keyword evidence="1" id="KW-0378">Hydrolase</keyword>
<dbReference type="Proteomes" id="UP001500469">
    <property type="component" value="Unassembled WGS sequence"/>
</dbReference>
<dbReference type="PANTHER" id="PTHR10799">
    <property type="entry name" value="SNF2/RAD54 HELICASE FAMILY"/>
    <property type="match status" value="1"/>
</dbReference>
<dbReference type="Gene3D" id="3.40.50.10810">
    <property type="entry name" value="Tandem AAA-ATPase domain"/>
    <property type="match status" value="1"/>
</dbReference>
<protein>
    <recommendedName>
        <fullName evidence="8">Non-specific serine/threonine protein kinase</fullName>
    </recommendedName>
</protein>
<keyword evidence="2" id="KW-0479">Metal-binding</keyword>
<accession>A0ABN1MYP5</accession>
<dbReference type="InterPro" id="IPR001650">
    <property type="entry name" value="Helicase_C-like"/>
</dbReference>
<comment type="caution">
    <text evidence="6">The sequence shown here is derived from an EMBL/GenBank/DDBJ whole genome shotgun (WGS) entry which is preliminary data.</text>
</comment>
<dbReference type="InterPro" id="IPR013663">
    <property type="entry name" value="Helicase_SWF/SNF/SWI_bac"/>
</dbReference>
<dbReference type="InterPro" id="IPR000330">
    <property type="entry name" value="SNF2_N"/>
</dbReference>
<evidence type="ECO:0000256" key="2">
    <source>
        <dbReference type="PROSITE-ProRule" id="PRU00325"/>
    </source>
</evidence>
<dbReference type="SMART" id="SM00490">
    <property type="entry name" value="HELICc"/>
    <property type="match status" value="1"/>
</dbReference>
<dbReference type="InterPro" id="IPR014001">
    <property type="entry name" value="Helicase_ATP-bd"/>
</dbReference>
<evidence type="ECO:0000256" key="1">
    <source>
        <dbReference type="ARBA" id="ARBA00022801"/>
    </source>
</evidence>